<feature type="domain" description="NF-X1-type" evidence="6">
    <location>
        <begin position="1498"/>
        <end position="1520"/>
    </location>
</feature>
<dbReference type="GO" id="GO:0004386">
    <property type="term" value="F:helicase activity"/>
    <property type="evidence" value="ECO:0007669"/>
    <property type="project" value="InterPro"/>
</dbReference>
<sequence length="2218" mass="252410">MVNNLAKLSHFLAENVIDEKYSLILVKVFCLASQTRERRIECLDILRIIAESLFLTRHLGVTVTKIQEKFGLEQCQGFLKDMANILEMILHQMPMYSFKVIVAASLLNCFCSNCDSFPEKENLMSLLVSLIQQGKYQHRNSNSNENTIFHCQDTDKPPENFVDLPVVPTDIDLFYNVKPFVRKAILKGPYRDVEHYLDVHFRLMRLDFITPLKNGLSELRTQSDFSQKLRCSEVRLYHSVCIKKADVTNGLILMFDIKKCKHVDWDRTDRLMTGSLICLTKDGFRTIVCATVVKRELEQLKKGVVQVAVKSGLELLLGVTSRDLFVMAESVNFYDPYYHVLEALKSMTDSFPLQNVIIYCKPALRPPAYLLTYSSCSKIPLYDLSCMMLHKCEIKVPILTTVKWPNASKMCLNESQKEAAILALTKEVAVIQGPPGTGKTYVGLKVVETLLKNQKYKGQNSGSPILVVCFTNHALDQFLEGILRFCPRSITRIGGGCKSEKLYKCVLRNPASRYNTVSLKAMDIYKKEIGQLLKKMDSLDKEIQSVDVLYKFMLVDHYSFFFQNHDSQLRSWLCAPKGMIDEELPKQIQAHLTKMVLGWQFSASNIKLHKKMDVFERCSLYCNKIKIVRRNIKTEMEFAKRDKVFETENEMKQLLSLSYSDILPDDVIDQFSCSSFSKHVSNYCISPLKTFEILNENKVIQFWLLGQDRELKEQLEDIEKLIQANNNGQDETSPMAQDQLNFRSSIFYKPENPDFESIIRKVEYLKIAVLEDSIAKTDDFQDKTILNFPEVMRKMSATEPMTEEEEKQVHDMVELNLEQRYSLYKLWLKRYREHLGETCVKITEQFKLDVKKERDLDNERAASGLKRSQVIGMTTTGAAKYKDILEKVGCSIVIVEEAAEVLESHIVTALSKNCQHLILIGDHQQLRPKPATYELERNFGLDVSLFERLILNEIPHVTLKIQHRMRPEISQMIKLIYPELEDHPSVCQFEHIRGVSKDVFFINHNYHEVGNSDNFSKSNDHEAKYVVALCEYLTKHDYLPSQITIITTYKGQVTLIRKFLKNLNPQPRISAVDDFQGEENEIIILSLVRSNKENIAGFVKIDNRICVALSRAKKGLFVIGNFSVFLASKSKLWQNIIEIAKKDNFFGQGLSVQCNSHPENIAIIKTADGFKSRHGGGCGLPCNFLLKCGHQCQLKCHGHDSKHERYKCTVPCTKTCEEGHQCTLKCHEKFLCNELVMKTLLICGHVNLLPCHVGLEHAICSALCGEVLACGHECTYTCRTCTKLKRHGECQEIVDYVFKSCGHEALVSCYTSKLDIRCQMMCLKKLNCGHDQLMACHLATKDAKCSSGCSEHLPCGHLCTGQCIDCVMKRKHKDCPVPIDYVFPSCGHVKNMPCCLSQTTVKCQVLCPAKLSCGHHQQIPCHLDPENAKCTESCSATLNCGHTCTGQCTDCMTSNKHKECRLLVEHTYQRCGHKKQVQCFQSSTSLDCPYPCKTRLICGHTCTGKCHDCVSNKKHKDCTVPVNYMYTKCGHLGKVQCYQSTTNLDCKQPCPSKLKCGHQCKGTCSDCLYGLVHKACQETCNLPLPCGHKCEGHCSTPCLPCKKPCQFKCRHRSCDTKSKQSFCGQPCQTCNAKCMQKCKHFVNLRLCSEPWDKDTCSERCIKQLKVYIPGNNGTGGKFCSHPCSGLCGEMCVCSICETIQPIRNLKSAAPHKKENRSSANVQTNTSSRNLILKLPLCGHTFYLSELDQYVAHHNLSSSGRYIYCPVCPKPILNCLRYDQINWQRRKQREQDKKDLIQRNIITLEQKSLIEKCKHFLAKFEDFKLFKYHKEITPEFNTKTEFLNHSLKVKFIYVVCLMKFADSDTEDLGNRTDLIQVIDRSAWFTKPLEQELRQEILRRLNLYVLAALVKYCSDQDFGDIKCQWVKLKEDYSATPVRADVHAESHQVIVSLLNELDNVLEEHPSDYLQIKNNYVDIVNILTSNKENILSDVVYPSTLESDASTSPLLGLDSYFRSTNKETKCDTVKYDSNQNKSSLHGARADISRKEAGQSKTRCSLKNTQADIVRNRTCLSKTSLKGTKVDMITRNSSSLSSSSLKGNITKNSPSQSMSSFRNAKGNITEHNLNKKSQVNKFKPRQVNRAKAETCLQETIPTARRHLPTSTGDTIKKDIVKVSKSTKSQTVIKEAKPKLKSQLKTMTAQSTHTSEQDPFQPAKRSKEK</sequence>
<dbReference type="GO" id="GO:0008270">
    <property type="term" value="F:zinc ion binding"/>
    <property type="evidence" value="ECO:0007669"/>
    <property type="project" value="UniProtKB-KW"/>
</dbReference>
<keyword evidence="3" id="KW-0863">Zinc-finger</keyword>
<dbReference type="InterPro" id="IPR041679">
    <property type="entry name" value="DNA2/NAM7-like_C"/>
</dbReference>
<evidence type="ECO:0000313" key="8">
    <source>
        <dbReference type="Proteomes" id="UP001233172"/>
    </source>
</evidence>
<dbReference type="Pfam" id="PF13087">
    <property type="entry name" value="AAA_12"/>
    <property type="match status" value="1"/>
</dbReference>
<dbReference type="InterPro" id="IPR045055">
    <property type="entry name" value="DNA2/NAM7-like"/>
</dbReference>
<evidence type="ECO:0000256" key="3">
    <source>
        <dbReference type="ARBA" id="ARBA00022771"/>
    </source>
</evidence>
<reference evidence="7" key="1">
    <citation type="journal article" date="2023" name="PLoS Negl. Trop. Dis.">
        <title>A genome sequence for Biomphalaria pfeifferi, the major vector snail for the human-infecting parasite Schistosoma mansoni.</title>
        <authorList>
            <person name="Bu L."/>
            <person name="Lu L."/>
            <person name="Laidemitt M.R."/>
            <person name="Zhang S.M."/>
            <person name="Mutuku M."/>
            <person name="Mkoji G."/>
            <person name="Steinauer M."/>
            <person name="Loker E.S."/>
        </authorList>
    </citation>
    <scope>NUCLEOTIDE SEQUENCE</scope>
    <source>
        <strain evidence="7">KasaAsao</strain>
    </source>
</reference>
<keyword evidence="1" id="KW-0479">Metal-binding</keyword>
<evidence type="ECO:0000256" key="5">
    <source>
        <dbReference type="SAM" id="MobiDB-lite"/>
    </source>
</evidence>
<dbReference type="CDD" id="cd17936">
    <property type="entry name" value="EEXXEc_NFX1"/>
    <property type="match status" value="1"/>
</dbReference>
<feature type="domain" description="NF-X1-type" evidence="6">
    <location>
        <begin position="1188"/>
        <end position="1210"/>
    </location>
</feature>
<feature type="region of interest" description="Disordered" evidence="5">
    <location>
        <begin position="2088"/>
        <end position="2109"/>
    </location>
</feature>
<dbReference type="InterPro" id="IPR057373">
    <property type="entry name" value="ZNFX1"/>
</dbReference>
<dbReference type="GO" id="GO:0031048">
    <property type="term" value="P:regulatory ncRNA-mediated heterochromatin formation"/>
    <property type="evidence" value="ECO:0007669"/>
    <property type="project" value="TreeGrafter"/>
</dbReference>
<organism evidence="7 8">
    <name type="scientific">Biomphalaria pfeifferi</name>
    <name type="common">Bloodfluke planorb</name>
    <name type="synonym">Freshwater snail</name>
    <dbReference type="NCBI Taxonomy" id="112525"/>
    <lineage>
        <taxon>Eukaryota</taxon>
        <taxon>Metazoa</taxon>
        <taxon>Spiralia</taxon>
        <taxon>Lophotrochozoa</taxon>
        <taxon>Mollusca</taxon>
        <taxon>Gastropoda</taxon>
        <taxon>Heterobranchia</taxon>
        <taxon>Euthyneura</taxon>
        <taxon>Panpulmonata</taxon>
        <taxon>Hygrophila</taxon>
        <taxon>Lymnaeoidea</taxon>
        <taxon>Planorbidae</taxon>
        <taxon>Biomphalaria</taxon>
    </lineage>
</organism>
<keyword evidence="8" id="KW-1185">Reference proteome</keyword>
<proteinExistence type="predicted"/>
<dbReference type="PANTHER" id="PTHR10887:SF341">
    <property type="entry name" value="NFX1-TYPE ZINC FINGER-CONTAINING PROTEIN 1"/>
    <property type="match status" value="1"/>
</dbReference>
<feature type="domain" description="NF-X1-type" evidence="6">
    <location>
        <begin position="1413"/>
        <end position="1436"/>
    </location>
</feature>
<evidence type="ECO:0000313" key="7">
    <source>
        <dbReference type="EMBL" id="KAK0051437.1"/>
    </source>
</evidence>
<feature type="domain" description="NF-X1-type" evidence="6">
    <location>
        <begin position="1216"/>
        <end position="1236"/>
    </location>
</feature>
<feature type="domain" description="NF-X1-type" evidence="6">
    <location>
        <begin position="1586"/>
        <end position="1603"/>
    </location>
</feature>
<feature type="region of interest" description="Disordered" evidence="5">
    <location>
        <begin position="2174"/>
        <end position="2218"/>
    </location>
</feature>
<feature type="domain" description="NF-X1-type" evidence="6">
    <location>
        <begin position="1386"/>
        <end position="1409"/>
    </location>
</feature>
<evidence type="ECO:0000259" key="6">
    <source>
        <dbReference type="SMART" id="SM00438"/>
    </source>
</evidence>
<dbReference type="SUPFAM" id="SSF52540">
    <property type="entry name" value="P-loop containing nucleoside triphosphate hydrolases"/>
    <property type="match status" value="1"/>
</dbReference>
<dbReference type="Pfam" id="PF25396">
    <property type="entry name" value="ZNFX1"/>
    <property type="match status" value="1"/>
</dbReference>
<accession>A0AAD8F4I5</accession>
<dbReference type="Proteomes" id="UP001233172">
    <property type="component" value="Unassembled WGS sequence"/>
</dbReference>
<dbReference type="InterPro" id="IPR000967">
    <property type="entry name" value="Znf_NFX1"/>
</dbReference>
<reference evidence="7" key="2">
    <citation type="submission" date="2023-04" db="EMBL/GenBank/DDBJ databases">
        <authorList>
            <person name="Bu L."/>
            <person name="Lu L."/>
            <person name="Laidemitt M.R."/>
            <person name="Zhang S.M."/>
            <person name="Mutuku M."/>
            <person name="Mkoji G."/>
            <person name="Steinauer M."/>
            <person name="Loker E.S."/>
        </authorList>
    </citation>
    <scope>NUCLEOTIDE SEQUENCE</scope>
    <source>
        <strain evidence="7">KasaAsao</strain>
        <tissue evidence="7">Whole Snail</tissue>
    </source>
</reference>
<keyword evidence="4" id="KW-0862">Zinc</keyword>
<keyword evidence="2" id="KW-0677">Repeat</keyword>
<dbReference type="Gene3D" id="3.40.50.300">
    <property type="entry name" value="P-loop containing nucleotide triphosphate hydrolases"/>
    <property type="match status" value="3"/>
</dbReference>
<dbReference type="CDD" id="cd06008">
    <property type="entry name" value="NF-X1-zinc-finger"/>
    <property type="match status" value="1"/>
</dbReference>
<dbReference type="InterPro" id="IPR047187">
    <property type="entry name" value="SF1_C_Upf1"/>
</dbReference>
<name>A0AAD8F4I5_BIOPF</name>
<evidence type="ECO:0000256" key="2">
    <source>
        <dbReference type="ARBA" id="ARBA00022737"/>
    </source>
</evidence>
<gene>
    <name evidence="7" type="ORF">Bpfe_019211</name>
</gene>
<protein>
    <submittedName>
        <fullName evidence="7">NFX1-type zinc finger-containing protein 1</fullName>
    </submittedName>
</protein>
<feature type="compositionally biased region" description="Polar residues" evidence="5">
    <location>
        <begin position="2192"/>
        <end position="2207"/>
    </location>
</feature>
<dbReference type="CDD" id="cd18808">
    <property type="entry name" value="SF1_C_Upf1"/>
    <property type="match status" value="1"/>
</dbReference>
<dbReference type="InterPro" id="IPR041677">
    <property type="entry name" value="DNA2/NAM7_AAA_11"/>
</dbReference>
<dbReference type="EMBL" id="JASAOG010000104">
    <property type="protein sequence ID" value="KAK0051437.1"/>
    <property type="molecule type" value="Genomic_DNA"/>
</dbReference>
<dbReference type="Pfam" id="PF13086">
    <property type="entry name" value="AAA_11"/>
    <property type="match status" value="2"/>
</dbReference>
<feature type="compositionally biased region" description="Polar residues" evidence="5">
    <location>
        <begin position="2096"/>
        <end position="2109"/>
    </location>
</feature>
<evidence type="ECO:0000256" key="4">
    <source>
        <dbReference type="ARBA" id="ARBA00022833"/>
    </source>
</evidence>
<dbReference type="GO" id="GO:0031380">
    <property type="term" value="C:nuclear RNA-directed RNA polymerase complex"/>
    <property type="evidence" value="ECO:0007669"/>
    <property type="project" value="TreeGrafter"/>
</dbReference>
<dbReference type="PANTHER" id="PTHR10887">
    <property type="entry name" value="DNA2/NAM7 HELICASE FAMILY"/>
    <property type="match status" value="1"/>
</dbReference>
<comment type="caution">
    <text evidence="7">The sequence shown here is derived from an EMBL/GenBank/DDBJ whole genome shotgun (WGS) entry which is preliminary data.</text>
</comment>
<dbReference type="FunFam" id="3.40.50.300:FF:001366">
    <property type="entry name" value="ATP binding protein, putative"/>
    <property type="match status" value="1"/>
</dbReference>
<evidence type="ECO:0000256" key="1">
    <source>
        <dbReference type="ARBA" id="ARBA00022723"/>
    </source>
</evidence>
<feature type="domain" description="NF-X1-type" evidence="6">
    <location>
        <begin position="1243"/>
        <end position="1262"/>
    </location>
</feature>
<dbReference type="InterPro" id="IPR027417">
    <property type="entry name" value="P-loop_NTPase"/>
</dbReference>
<dbReference type="SMART" id="SM00438">
    <property type="entry name" value="ZnF_NFX"/>
    <property type="match status" value="7"/>
</dbReference>